<name>A0ABS6DZI3_9FIRM</name>
<evidence type="ECO:0000313" key="12">
    <source>
        <dbReference type="Proteomes" id="UP001196301"/>
    </source>
</evidence>
<comment type="caution">
    <text evidence="11">The sequence shown here is derived from an EMBL/GenBank/DDBJ whole genome shotgun (WGS) entry which is preliminary data.</text>
</comment>
<dbReference type="InterPro" id="IPR048279">
    <property type="entry name" value="MdtK-like"/>
</dbReference>
<evidence type="ECO:0000256" key="4">
    <source>
        <dbReference type="ARBA" id="ARBA00022448"/>
    </source>
</evidence>
<dbReference type="PANTHER" id="PTHR43823">
    <property type="entry name" value="SPORULATION PROTEIN YKVU"/>
    <property type="match status" value="1"/>
</dbReference>
<dbReference type="EMBL" id="JAHLOQ010000044">
    <property type="protein sequence ID" value="MBU5337253.1"/>
    <property type="molecule type" value="Genomic_DNA"/>
</dbReference>
<keyword evidence="7 10" id="KW-1133">Transmembrane helix</keyword>
<feature type="transmembrane region" description="Helical" evidence="10">
    <location>
        <begin position="139"/>
        <end position="156"/>
    </location>
</feature>
<dbReference type="InterPro" id="IPR045070">
    <property type="entry name" value="MATE_MepA-like"/>
</dbReference>
<evidence type="ECO:0000256" key="6">
    <source>
        <dbReference type="ARBA" id="ARBA00022692"/>
    </source>
</evidence>
<keyword evidence="5" id="KW-1003">Cell membrane</keyword>
<feature type="transmembrane region" description="Helical" evidence="10">
    <location>
        <begin position="20"/>
        <end position="40"/>
    </location>
</feature>
<comment type="similarity">
    <text evidence="2">Belongs to the multi antimicrobial extrusion (MATE) (TC 2.A.66.1) family. MepA subfamily.</text>
</comment>
<dbReference type="Proteomes" id="UP001196301">
    <property type="component" value="Unassembled WGS sequence"/>
</dbReference>
<reference evidence="11 12" key="1">
    <citation type="submission" date="2021-06" db="EMBL/GenBank/DDBJ databases">
        <authorList>
            <person name="Sun Q."/>
            <person name="Li D."/>
        </authorList>
    </citation>
    <scope>NUCLEOTIDE SEQUENCE [LARGE SCALE GENOMIC DNA]</scope>
    <source>
        <strain evidence="11 12">N19</strain>
    </source>
</reference>
<feature type="transmembrane region" description="Helical" evidence="10">
    <location>
        <begin position="52"/>
        <end position="75"/>
    </location>
</feature>
<proteinExistence type="inferred from homology"/>
<dbReference type="PIRSF" id="PIRSF006603">
    <property type="entry name" value="DinF"/>
    <property type="match status" value="1"/>
</dbReference>
<feature type="transmembrane region" description="Helical" evidence="10">
    <location>
        <begin position="318"/>
        <end position="342"/>
    </location>
</feature>
<protein>
    <recommendedName>
        <fullName evidence="3">Multidrug export protein MepA</fullName>
    </recommendedName>
</protein>
<feature type="transmembrane region" description="Helical" evidence="10">
    <location>
        <begin position="197"/>
        <end position="221"/>
    </location>
</feature>
<gene>
    <name evidence="11" type="ORF">KQI20_12445</name>
</gene>
<feature type="transmembrane region" description="Helical" evidence="10">
    <location>
        <begin position="362"/>
        <end position="380"/>
    </location>
</feature>
<organism evidence="11 12">
    <name type="scientific">Intestinibacter bartlettii</name>
    <dbReference type="NCBI Taxonomy" id="261299"/>
    <lineage>
        <taxon>Bacteria</taxon>
        <taxon>Bacillati</taxon>
        <taxon>Bacillota</taxon>
        <taxon>Clostridia</taxon>
        <taxon>Peptostreptococcales</taxon>
        <taxon>Peptostreptococcaceae</taxon>
        <taxon>Intestinibacter</taxon>
    </lineage>
</organism>
<evidence type="ECO:0000256" key="1">
    <source>
        <dbReference type="ARBA" id="ARBA00004651"/>
    </source>
</evidence>
<keyword evidence="6 10" id="KW-0812">Transmembrane</keyword>
<keyword evidence="8 10" id="KW-0472">Membrane</keyword>
<dbReference type="Pfam" id="PF01554">
    <property type="entry name" value="MatE"/>
    <property type="match status" value="2"/>
</dbReference>
<dbReference type="RefSeq" id="WP_216571746.1">
    <property type="nucleotide sequence ID" value="NZ_JAHLOQ010000044.1"/>
</dbReference>
<feature type="transmembrane region" description="Helical" evidence="10">
    <location>
        <begin position="96"/>
        <end position="119"/>
    </location>
</feature>
<evidence type="ECO:0000256" key="3">
    <source>
        <dbReference type="ARBA" id="ARBA00022106"/>
    </source>
</evidence>
<dbReference type="PANTHER" id="PTHR43823:SF3">
    <property type="entry name" value="MULTIDRUG EXPORT PROTEIN MEPA"/>
    <property type="match status" value="1"/>
</dbReference>
<comment type="subcellular location">
    <subcellularLocation>
        <location evidence="1">Cell membrane</location>
        <topology evidence="1">Multi-pass membrane protein</topology>
    </subcellularLocation>
</comment>
<dbReference type="CDD" id="cd13143">
    <property type="entry name" value="MATE_MepA_like"/>
    <property type="match status" value="1"/>
</dbReference>
<feature type="transmembrane region" description="Helical" evidence="10">
    <location>
        <begin position="425"/>
        <end position="445"/>
    </location>
</feature>
<keyword evidence="12" id="KW-1185">Reference proteome</keyword>
<dbReference type="InterPro" id="IPR051327">
    <property type="entry name" value="MATE_MepA_subfamily"/>
</dbReference>
<evidence type="ECO:0000256" key="10">
    <source>
        <dbReference type="SAM" id="Phobius"/>
    </source>
</evidence>
<evidence type="ECO:0000256" key="8">
    <source>
        <dbReference type="ARBA" id="ARBA00023136"/>
    </source>
</evidence>
<keyword evidence="4" id="KW-0813">Transport</keyword>
<dbReference type="NCBIfam" id="TIGR00797">
    <property type="entry name" value="matE"/>
    <property type="match status" value="1"/>
</dbReference>
<evidence type="ECO:0000256" key="5">
    <source>
        <dbReference type="ARBA" id="ARBA00022475"/>
    </source>
</evidence>
<feature type="transmembrane region" description="Helical" evidence="10">
    <location>
        <begin position="168"/>
        <end position="191"/>
    </location>
</feature>
<evidence type="ECO:0000256" key="2">
    <source>
        <dbReference type="ARBA" id="ARBA00008417"/>
    </source>
</evidence>
<sequence length="461" mass="49675">MQNDQAQFIKMTETPIHKLITSLAIPTIISMLVTAIYNMADTFFVAKLGTSASGAVGIVFSLMAIIQAIGFTLGMGSGSLISRLLGAKQNEKANEIASSGFFTAILFGILLAIFGLINIDNMMKVLGSSQSILPFAKSYAKYILLGAPIMCASFVLNNILRSEGRSRFAMIGIASGSIINIFLDPVLIFGLNMGISGAAIATLVSQAISFCILLSIILRGVTVSKLNIKYMSKSIKTYTLIIKTGLPSFTRQGLASISTVLLNLCAVGYGDAAVAALSIFSKIFMFIFSTVIGFGQGFQPVVGYNYGAKKYDRVKESCFFTLKVGVSIMFICAVVGFIFAPNIIKLFIEDDLEVISIGSRCLRAQCIAMPFIPVCTVCNMTFQMIGKSWTATLLSSTRQGLCFIPILFIGNTLFGLNGIECTQALADFASCVIAIPFAIVFLRNLNLKIKEQKETSQMTLK</sequence>
<accession>A0ABS6DZI3</accession>
<feature type="transmembrane region" description="Helical" evidence="10">
    <location>
        <begin position="283"/>
        <end position="306"/>
    </location>
</feature>
<feature type="transmembrane region" description="Helical" evidence="10">
    <location>
        <begin position="401"/>
        <end position="419"/>
    </location>
</feature>
<evidence type="ECO:0000256" key="9">
    <source>
        <dbReference type="ARBA" id="ARBA00023251"/>
    </source>
</evidence>
<evidence type="ECO:0000313" key="11">
    <source>
        <dbReference type="EMBL" id="MBU5337253.1"/>
    </source>
</evidence>
<feature type="transmembrane region" description="Helical" evidence="10">
    <location>
        <begin position="253"/>
        <end position="277"/>
    </location>
</feature>
<evidence type="ECO:0000256" key="7">
    <source>
        <dbReference type="ARBA" id="ARBA00022989"/>
    </source>
</evidence>
<keyword evidence="9" id="KW-0046">Antibiotic resistance</keyword>
<dbReference type="InterPro" id="IPR002528">
    <property type="entry name" value="MATE_fam"/>
</dbReference>